<organism evidence="2">
    <name type="scientific">Rosellinia necatrix</name>
    <name type="common">White root-rot fungus</name>
    <dbReference type="NCBI Taxonomy" id="77044"/>
    <lineage>
        <taxon>Eukaryota</taxon>
        <taxon>Fungi</taxon>
        <taxon>Dikarya</taxon>
        <taxon>Ascomycota</taxon>
        <taxon>Pezizomycotina</taxon>
        <taxon>Sordariomycetes</taxon>
        <taxon>Xylariomycetidae</taxon>
        <taxon>Xylariales</taxon>
        <taxon>Xylariaceae</taxon>
        <taxon>Rosellinia</taxon>
    </lineage>
</organism>
<evidence type="ECO:0000313" key="2">
    <source>
        <dbReference type="EMBL" id="GAP85825.2"/>
    </source>
</evidence>
<accession>A0A1W2TCX6</accession>
<protein>
    <submittedName>
        <fullName evidence="2">Uncharacterized protein</fullName>
    </submittedName>
</protein>
<gene>
    <name evidence="2" type="ORF">SAMD00023353_1401170</name>
</gene>
<sequence length="218" mass="24561">MSPGQQRESQREGYTKQLKSRKKTNHTPSEVDKWTAIFRILFPHVPGTQIPSPFHDYEQPATLPTVREFKDYIIREIRLRILEILPPDPNKGSQMAGQGFQDQVAQSFGVTVEGLYHEYREIHQQGGTLATTPGFSESQDYTSFSSSPTQSQWLKPLENNDTTSDLMDFNFDFTLPCDKIACVGDIPEVPKILTGPADCELGQFNFGCGSSGPERPFR</sequence>
<dbReference type="OrthoDB" id="4161727at2759"/>
<dbReference type="Proteomes" id="UP000054516">
    <property type="component" value="Unassembled WGS sequence"/>
</dbReference>
<dbReference type="EMBL" id="DF977459">
    <property type="protein sequence ID" value="GAP85825.2"/>
    <property type="molecule type" value="Genomic_DNA"/>
</dbReference>
<feature type="region of interest" description="Disordered" evidence="1">
    <location>
        <begin position="1"/>
        <end position="28"/>
    </location>
</feature>
<keyword evidence="3" id="KW-1185">Reference proteome</keyword>
<evidence type="ECO:0000256" key="1">
    <source>
        <dbReference type="SAM" id="MobiDB-lite"/>
    </source>
</evidence>
<proteinExistence type="predicted"/>
<reference evidence="2" key="1">
    <citation type="submission" date="2016-03" db="EMBL/GenBank/DDBJ databases">
        <title>Draft genome sequence of Rosellinia necatrix.</title>
        <authorList>
            <person name="Kanematsu S."/>
        </authorList>
    </citation>
    <scope>NUCLEOTIDE SEQUENCE [LARGE SCALE GENOMIC DNA]</scope>
    <source>
        <strain evidence="2">W97</strain>
    </source>
</reference>
<name>A0A1W2TCX6_ROSNE</name>
<feature type="region of interest" description="Disordered" evidence="1">
    <location>
        <begin position="128"/>
        <end position="154"/>
    </location>
</feature>
<dbReference type="AlphaFoldDB" id="A0A1W2TCX6"/>
<evidence type="ECO:0000313" key="3">
    <source>
        <dbReference type="Proteomes" id="UP000054516"/>
    </source>
</evidence>